<dbReference type="Proteomes" id="UP001231915">
    <property type="component" value="Unassembled WGS sequence"/>
</dbReference>
<comment type="cofactor">
    <cofactor evidence="1">
        <name>Zn(2+)</name>
        <dbReference type="ChEBI" id="CHEBI:29105"/>
    </cofactor>
</comment>
<comment type="caution">
    <text evidence="5">The sequence shown here is derived from an EMBL/GenBank/DDBJ whole genome shotgun (WGS) entry which is preliminary data.</text>
</comment>
<evidence type="ECO:0000256" key="3">
    <source>
        <dbReference type="ARBA" id="ARBA00022833"/>
    </source>
</evidence>
<dbReference type="InterPro" id="IPR002629">
    <property type="entry name" value="Met_Synth_C/arc"/>
</dbReference>
<dbReference type="EMBL" id="JASJUT010000002">
    <property type="protein sequence ID" value="MDK2594801.1"/>
    <property type="molecule type" value="Genomic_DNA"/>
</dbReference>
<dbReference type="SUPFAM" id="SSF51726">
    <property type="entry name" value="UROD/MetE-like"/>
    <property type="match status" value="1"/>
</dbReference>
<evidence type="ECO:0000313" key="6">
    <source>
        <dbReference type="Proteomes" id="UP001231915"/>
    </source>
</evidence>
<keyword evidence="2" id="KW-0479">Metal-binding</keyword>
<evidence type="ECO:0000256" key="2">
    <source>
        <dbReference type="ARBA" id="ARBA00022723"/>
    </source>
</evidence>
<evidence type="ECO:0000256" key="1">
    <source>
        <dbReference type="ARBA" id="ARBA00001947"/>
    </source>
</evidence>
<dbReference type="InterPro" id="IPR038071">
    <property type="entry name" value="UROD/MetE-like_sf"/>
</dbReference>
<keyword evidence="6" id="KW-1185">Reference proteome</keyword>
<proteinExistence type="predicted"/>
<accession>A0ABT7EIF0</accession>
<dbReference type="Pfam" id="PF01717">
    <property type="entry name" value="Meth_synt_2"/>
    <property type="match status" value="1"/>
</dbReference>
<keyword evidence="3" id="KW-0862">Zinc</keyword>
<dbReference type="Gene3D" id="3.20.20.210">
    <property type="match status" value="1"/>
</dbReference>
<evidence type="ECO:0000259" key="4">
    <source>
        <dbReference type="Pfam" id="PF01717"/>
    </source>
</evidence>
<feature type="domain" description="Cobalamin-independent methionine synthase MetE C-terminal/archaeal" evidence="4">
    <location>
        <begin position="1"/>
        <end position="77"/>
    </location>
</feature>
<protein>
    <recommendedName>
        <fullName evidence="4">Cobalamin-independent methionine synthase MetE C-terminal/archaeal domain-containing protein</fullName>
    </recommendedName>
</protein>
<name>A0ABT7EIF0_9GAMM</name>
<sequence length="84" mass="9501">MRDDGDKQEIAHQIALALRGEVVDLQNAGIEIIQIVEPAFRAEMPLKESQWSAYLDWAVYTFRVSDGGVKGETQIHTYGLLRIQ</sequence>
<gene>
    <name evidence="5" type="ORF">QNM18_06965</name>
</gene>
<organism evidence="5 6">
    <name type="scientific">Pseudoalteromonas obscura</name>
    <dbReference type="NCBI Taxonomy" id="3048491"/>
    <lineage>
        <taxon>Bacteria</taxon>
        <taxon>Pseudomonadati</taxon>
        <taxon>Pseudomonadota</taxon>
        <taxon>Gammaproteobacteria</taxon>
        <taxon>Alteromonadales</taxon>
        <taxon>Pseudoalteromonadaceae</taxon>
        <taxon>Pseudoalteromonas</taxon>
    </lineage>
</organism>
<dbReference type="PANTHER" id="PTHR30519">
    <property type="entry name" value="5-METHYLTETRAHYDROPTEROYLTRIGLUTAMATE--HOMOCYSTEINE METHYLTRANSFERASE"/>
    <property type="match status" value="1"/>
</dbReference>
<reference evidence="5 6" key="1">
    <citation type="submission" date="2023-05" db="EMBL/GenBank/DDBJ databases">
        <title>Pseudoalteromonas ardens sp. nov., Pseudoalteromonas obscura sp. nov., and Pseudoalteromonas umbrosa sp. nov., isolated from the coral Montipora capitata.</title>
        <authorList>
            <person name="Thomas E.M."/>
            <person name="Smith E.M."/>
            <person name="Papke E."/>
            <person name="Shlafstein M.D."/>
            <person name="Oline D.K."/>
            <person name="Videau P."/>
            <person name="Saw J.H."/>
            <person name="Strangman W.K."/>
            <person name="Ushijima B."/>
        </authorList>
    </citation>
    <scope>NUCLEOTIDE SEQUENCE [LARGE SCALE GENOMIC DNA]</scope>
    <source>
        <strain evidence="5 6">P94</strain>
    </source>
</reference>
<evidence type="ECO:0000313" key="5">
    <source>
        <dbReference type="EMBL" id="MDK2594801.1"/>
    </source>
</evidence>